<dbReference type="EMBL" id="JACRDE010000297">
    <property type="protein sequence ID" value="MBI5250014.1"/>
    <property type="molecule type" value="Genomic_DNA"/>
</dbReference>
<keyword evidence="2" id="KW-0547">Nucleotide-binding</keyword>
<evidence type="ECO:0000313" key="2">
    <source>
        <dbReference type="EMBL" id="MBI5250014.1"/>
    </source>
</evidence>
<dbReference type="InterPro" id="IPR027417">
    <property type="entry name" value="P-loop_NTPase"/>
</dbReference>
<organism evidence="2 3">
    <name type="scientific">Desulfomonile tiedjei</name>
    <dbReference type="NCBI Taxonomy" id="2358"/>
    <lineage>
        <taxon>Bacteria</taxon>
        <taxon>Pseudomonadati</taxon>
        <taxon>Thermodesulfobacteriota</taxon>
        <taxon>Desulfomonilia</taxon>
        <taxon>Desulfomonilales</taxon>
        <taxon>Desulfomonilaceae</taxon>
        <taxon>Desulfomonile</taxon>
    </lineage>
</organism>
<dbReference type="InterPro" id="IPR041685">
    <property type="entry name" value="AAA_GajA/Old/RecF-like"/>
</dbReference>
<dbReference type="Gene3D" id="3.40.50.300">
    <property type="entry name" value="P-loop containing nucleotide triphosphate hydrolases"/>
    <property type="match status" value="1"/>
</dbReference>
<gene>
    <name evidence="2" type="ORF">HY912_11015</name>
</gene>
<protein>
    <submittedName>
        <fullName evidence="2">ATP-binding protein</fullName>
    </submittedName>
</protein>
<comment type="caution">
    <text evidence="2">The sequence shown here is derived from an EMBL/GenBank/DDBJ whole genome shotgun (WGS) entry which is preliminary data.</text>
</comment>
<dbReference type="Pfam" id="PF13175">
    <property type="entry name" value="AAA_15"/>
    <property type="match status" value="1"/>
</dbReference>
<reference evidence="2" key="1">
    <citation type="submission" date="2020-07" db="EMBL/GenBank/DDBJ databases">
        <title>Huge and variable diversity of episymbiotic CPR bacteria and DPANN archaea in groundwater ecosystems.</title>
        <authorList>
            <person name="He C.Y."/>
            <person name="Keren R."/>
            <person name="Whittaker M."/>
            <person name="Farag I.F."/>
            <person name="Doudna J."/>
            <person name="Cate J.H.D."/>
            <person name="Banfield J.F."/>
        </authorList>
    </citation>
    <scope>NUCLEOTIDE SEQUENCE</scope>
    <source>
        <strain evidence="2">NC_groundwater_1664_Pr3_B-0.1um_52_9</strain>
    </source>
</reference>
<name>A0A9D6V3B3_9BACT</name>
<evidence type="ECO:0000313" key="3">
    <source>
        <dbReference type="Proteomes" id="UP000807825"/>
    </source>
</evidence>
<sequence length="398" mass="46225">MDETLIIERLGPIKKLEIKPRRLTIIIGEQASGKSLVAQILYFFRELKAHLARIYNPELISGPDWHNHAIRQILDSLRGVPFGHFANGVATLRYTRLIPHIDWILEIDGESLSAKVPENLIDRMDKWVQNWQRDPSTLGRAQKPRDIFIPTERGLIPMLVNTQPGVLYDPNRPMPLREFALILNDVLRMRRERGFVPGWTQDTVDAWRKTYAESFVLQCQRNALGGEAIFVQTQPEKWVWKVDSKELPITATSSGQMETWPFFEIAILLENAKVLEYVYFEEPETHVHPRAQVEIMKVVAYLVNRGHNFVITTHSPFLLQVVDNMLQRFMKNKGQIREGEERWLNPEKVAAYCLRRDSDQSPEDIMDRENTRLLDITELEKVSNELGAEFDELLYGTE</sequence>
<proteinExistence type="predicted"/>
<feature type="domain" description="Endonuclease GajA/Old nuclease/RecF-like AAA" evidence="1">
    <location>
        <begin position="227"/>
        <end position="318"/>
    </location>
</feature>
<dbReference type="PANTHER" id="PTHR40396:SF1">
    <property type="entry name" value="ATPASE AAA-TYPE CORE DOMAIN-CONTAINING PROTEIN"/>
    <property type="match status" value="1"/>
</dbReference>
<dbReference type="GO" id="GO:0005524">
    <property type="term" value="F:ATP binding"/>
    <property type="evidence" value="ECO:0007669"/>
    <property type="project" value="UniProtKB-KW"/>
</dbReference>
<dbReference type="PANTHER" id="PTHR40396">
    <property type="entry name" value="ATPASE-LIKE PROTEIN"/>
    <property type="match status" value="1"/>
</dbReference>
<dbReference type="Proteomes" id="UP000807825">
    <property type="component" value="Unassembled WGS sequence"/>
</dbReference>
<evidence type="ECO:0000259" key="1">
    <source>
        <dbReference type="Pfam" id="PF13175"/>
    </source>
</evidence>
<accession>A0A9D6V3B3</accession>
<dbReference type="SUPFAM" id="SSF52540">
    <property type="entry name" value="P-loop containing nucleoside triphosphate hydrolases"/>
    <property type="match status" value="1"/>
</dbReference>
<keyword evidence="2" id="KW-0067">ATP-binding</keyword>
<dbReference type="AlphaFoldDB" id="A0A9D6V3B3"/>